<name>A0AAV4H6U7_9GAST</name>
<protein>
    <submittedName>
        <fullName evidence="1">TATA box-binding protein-associated factor RNA polymerase I subunit A-like</fullName>
    </submittedName>
</protein>
<dbReference type="GO" id="GO:0000120">
    <property type="term" value="C:RNA polymerase I transcription regulator complex"/>
    <property type="evidence" value="ECO:0007669"/>
    <property type="project" value="InterPro"/>
</dbReference>
<gene>
    <name evidence="1" type="ORF">ElyMa_000893500</name>
</gene>
<organism evidence="1 2">
    <name type="scientific">Elysia marginata</name>
    <dbReference type="NCBI Taxonomy" id="1093978"/>
    <lineage>
        <taxon>Eukaryota</taxon>
        <taxon>Metazoa</taxon>
        <taxon>Spiralia</taxon>
        <taxon>Lophotrochozoa</taxon>
        <taxon>Mollusca</taxon>
        <taxon>Gastropoda</taxon>
        <taxon>Heterobranchia</taxon>
        <taxon>Euthyneura</taxon>
        <taxon>Panpulmonata</taxon>
        <taxon>Sacoglossa</taxon>
        <taxon>Placobranchoidea</taxon>
        <taxon>Plakobranchidae</taxon>
        <taxon>Elysia</taxon>
    </lineage>
</organism>
<dbReference type="AlphaFoldDB" id="A0AAV4H6U7"/>
<reference evidence="1 2" key="1">
    <citation type="journal article" date="2021" name="Elife">
        <title>Chloroplast acquisition without the gene transfer in kleptoplastic sea slugs, Plakobranchus ocellatus.</title>
        <authorList>
            <person name="Maeda T."/>
            <person name="Takahashi S."/>
            <person name="Yoshida T."/>
            <person name="Shimamura S."/>
            <person name="Takaki Y."/>
            <person name="Nagai Y."/>
            <person name="Toyoda A."/>
            <person name="Suzuki Y."/>
            <person name="Arimoto A."/>
            <person name="Ishii H."/>
            <person name="Satoh N."/>
            <person name="Nishiyama T."/>
            <person name="Hasebe M."/>
            <person name="Maruyama T."/>
            <person name="Minagawa J."/>
            <person name="Obokata J."/>
            <person name="Shigenobu S."/>
        </authorList>
    </citation>
    <scope>NUCLEOTIDE SEQUENCE [LARGE SCALE GENOMIC DNA]</scope>
</reference>
<dbReference type="InterPro" id="IPR039495">
    <property type="entry name" value="TAF1A"/>
</dbReference>
<keyword evidence="2" id="KW-1185">Reference proteome</keyword>
<evidence type="ECO:0000313" key="1">
    <source>
        <dbReference type="EMBL" id="GFR93464.1"/>
    </source>
</evidence>
<accession>A0AAV4H6U7</accession>
<dbReference type="GO" id="GO:0006360">
    <property type="term" value="P:transcription by RNA polymerase I"/>
    <property type="evidence" value="ECO:0007669"/>
    <property type="project" value="InterPro"/>
</dbReference>
<dbReference type="EMBL" id="BMAT01001841">
    <property type="protein sequence ID" value="GFR93464.1"/>
    <property type="molecule type" value="Genomic_DNA"/>
</dbReference>
<dbReference type="InterPro" id="IPR052669">
    <property type="entry name" value="SL1/TIF-IB_Component"/>
</dbReference>
<proteinExistence type="predicted"/>
<dbReference type="Proteomes" id="UP000762676">
    <property type="component" value="Unassembled WGS sequence"/>
</dbReference>
<dbReference type="PANTHER" id="PTHR32122:SF1">
    <property type="entry name" value="TATA BOX-BINDING PROTEIN-ASSOCIATED FACTOR RNA POLYMERASE I SUBUNIT A"/>
    <property type="match status" value="1"/>
</dbReference>
<dbReference type="Pfam" id="PF14929">
    <property type="entry name" value="TAF1_subA"/>
    <property type="match status" value="1"/>
</dbReference>
<sequence>MPINTEDVESLKKLKDLLLMLDPSKSSGTEKKTLALLDILRKSSRRHSDYYHCSRPWSLGSSLKDIIPRFVEMLRECVLTHQWDKALKLVEAMSRETTSLDSTIWKVGTACLLQMGESKSRLLRQFVKQVSALQQLAVVEVLLEFLFHLLTQGNLTEAKDLMLDFKKSSRRQVKMNDPKTKAAQTLFEAYQGLILYAQWKQAIHSQNHEHLELSQDIFQCSQTSISTVEPRVLADAAIESLSSVRDKPGVWDIFLSRVVEMQVFYGSVEEARNLLTEYAEKNSNNPNSHRYLYELETSTSNRQELRKKYLEVSLKLQ</sequence>
<dbReference type="PANTHER" id="PTHR32122">
    <property type="entry name" value="TATA BOX-BINDING PROTEIN ASSOCIATED FACTOR RNA POLYMERASE I SUBUNIT A"/>
    <property type="match status" value="1"/>
</dbReference>
<comment type="caution">
    <text evidence="1">The sequence shown here is derived from an EMBL/GenBank/DDBJ whole genome shotgun (WGS) entry which is preliminary data.</text>
</comment>
<evidence type="ECO:0000313" key="2">
    <source>
        <dbReference type="Proteomes" id="UP000762676"/>
    </source>
</evidence>